<dbReference type="EMBL" id="VOIH02000004">
    <property type="protein sequence ID" value="KAF3448999.1"/>
    <property type="molecule type" value="Genomic_DNA"/>
</dbReference>
<feature type="region of interest" description="Disordered" evidence="1">
    <location>
        <begin position="439"/>
        <end position="460"/>
    </location>
</feature>
<evidence type="ECO:0008006" key="4">
    <source>
        <dbReference type="Google" id="ProtNLM"/>
    </source>
</evidence>
<feature type="region of interest" description="Disordered" evidence="1">
    <location>
        <begin position="272"/>
        <end position="337"/>
    </location>
</feature>
<reference evidence="2" key="1">
    <citation type="submission" date="2020-03" db="EMBL/GenBank/DDBJ databases">
        <title>A high-quality chromosome-level genome assembly of a woody plant with both climbing and erect habits, Rhamnella rubrinervis.</title>
        <authorList>
            <person name="Lu Z."/>
            <person name="Yang Y."/>
            <person name="Zhu X."/>
            <person name="Sun Y."/>
        </authorList>
    </citation>
    <scope>NUCLEOTIDE SEQUENCE</scope>
    <source>
        <strain evidence="2">BYM</strain>
        <tissue evidence="2">Leaf</tissue>
    </source>
</reference>
<comment type="caution">
    <text evidence="2">The sequence shown here is derived from an EMBL/GenBank/DDBJ whole genome shotgun (WGS) entry which is preliminary data.</text>
</comment>
<organism evidence="2 3">
    <name type="scientific">Rhamnella rubrinervis</name>
    <dbReference type="NCBI Taxonomy" id="2594499"/>
    <lineage>
        <taxon>Eukaryota</taxon>
        <taxon>Viridiplantae</taxon>
        <taxon>Streptophyta</taxon>
        <taxon>Embryophyta</taxon>
        <taxon>Tracheophyta</taxon>
        <taxon>Spermatophyta</taxon>
        <taxon>Magnoliopsida</taxon>
        <taxon>eudicotyledons</taxon>
        <taxon>Gunneridae</taxon>
        <taxon>Pentapetalae</taxon>
        <taxon>rosids</taxon>
        <taxon>fabids</taxon>
        <taxon>Rosales</taxon>
        <taxon>Rhamnaceae</taxon>
        <taxon>rhamnoid group</taxon>
        <taxon>Rhamneae</taxon>
        <taxon>Rhamnella</taxon>
    </lineage>
</organism>
<dbReference type="AlphaFoldDB" id="A0A8K0MK19"/>
<accession>A0A8K0MK19</accession>
<proteinExistence type="predicted"/>
<gene>
    <name evidence="2" type="ORF">FNV43_RR09723</name>
</gene>
<dbReference type="Proteomes" id="UP000796880">
    <property type="component" value="Unassembled WGS sequence"/>
</dbReference>
<evidence type="ECO:0000313" key="3">
    <source>
        <dbReference type="Proteomes" id="UP000796880"/>
    </source>
</evidence>
<evidence type="ECO:0000313" key="2">
    <source>
        <dbReference type="EMBL" id="KAF3448999.1"/>
    </source>
</evidence>
<feature type="compositionally biased region" description="Basic and acidic residues" evidence="1">
    <location>
        <begin position="317"/>
        <end position="327"/>
    </location>
</feature>
<evidence type="ECO:0000256" key="1">
    <source>
        <dbReference type="SAM" id="MobiDB-lite"/>
    </source>
</evidence>
<sequence>MEVRGTSDEYPFGGNGGGRVKLLLKDLLYINGSITAECEDGGSTGGGGFGARDRNRHRRGERVVYFDVVRCWILWPLGLIAQVTVDVDQLIAYRGCRCGESPDLKPPLTAEQLNWNALVVGCSSRVLAAVGSSLVCGSAGFIRVSRGEDCRVWESMINIWLHCFVVTVSVLLGDRVGVGLKLKMDCEHPVAKKNEGVPNTVEFTNGTLPKQSSVPSYVAMVGFVLETLLLETEDSCTEVQLHFEYFPEFCNNCHSLGHSVGRCNMMNRRAPQVAKPSENGQGETKQATKKHKPPSSVPHKNSVPPMVDSGVADSECETDHADKDNTKGKGVQTVSSDKSVVHSDTVLNDTFDDLDDELPITKAGFTGPPDMQVQIEMGTHPRSVDMDTTMVLTSQPRLAARNLDLVASDHSVSETTDPSVWTTVKRKLGRPTKLEQAVMRRDQPPAVPIKPATRATTSRN</sequence>
<keyword evidence="3" id="KW-1185">Reference proteome</keyword>
<name>A0A8K0MK19_9ROSA</name>
<protein>
    <recommendedName>
        <fullName evidence="4">Zinc knuckle CX2CX4HX4C domain-containing protein</fullName>
    </recommendedName>
</protein>
<dbReference type="OrthoDB" id="1924068at2759"/>